<gene>
    <name evidence="2" type="ordered locus">Trebr_0493</name>
</gene>
<dbReference type="eggNOG" id="COG3153">
    <property type="taxonomic scope" value="Bacteria"/>
</dbReference>
<dbReference type="AlphaFoldDB" id="F4LP60"/>
<sequence>MGSYAGDMIANLTTLPPVPQLDGAIKLKRVYAGDKSEVLEFIRSNFNQTWVNEAEAALSQNPIACFIATENGRILGFACYDATAKGFFGPTGVTEAARGRNVGKALLIRTMEAMREAGYGYAIIGWTDVDGFYRKAVGAEYIPGGTPENSVYSRMVSR</sequence>
<dbReference type="EMBL" id="CP002696">
    <property type="protein sequence ID" value="AEE15936.1"/>
    <property type="molecule type" value="Genomic_DNA"/>
</dbReference>
<dbReference type="RefSeq" id="WP_013757655.1">
    <property type="nucleotide sequence ID" value="NC_015500.1"/>
</dbReference>
<name>F4LP60_TREBD</name>
<dbReference type="InterPro" id="IPR016181">
    <property type="entry name" value="Acyl_CoA_acyltransferase"/>
</dbReference>
<dbReference type="SUPFAM" id="SSF55729">
    <property type="entry name" value="Acyl-CoA N-acyltransferases (Nat)"/>
    <property type="match status" value="1"/>
</dbReference>
<reference evidence="3" key="1">
    <citation type="submission" date="2011-04" db="EMBL/GenBank/DDBJ databases">
        <title>The complete genome of Treponema brennaborense DSM 12168.</title>
        <authorList>
            <person name="Lucas S."/>
            <person name="Han J."/>
            <person name="Lapidus A."/>
            <person name="Bruce D."/>
            <person name="Goodwin L."/>
            <person name="Pitluck S."/>
            <person name="Peters L."/>
            <person name="Kyrpides N."/>
            <person name="Mavromatis K."/>
            <person name="Ivanova N."/>
            <person name="Mikhailova N."/>
            <person name="Pagani I."/>
            <person name="Teshima H."/>
            <person name="Detter J.C."/>
            <person name="Tapia R."/>
            <person name="Han C."/>
            <person name="Land M."/>
            <person name="Hauser L."/>
            <person name="Markowitz V."/>
            <person name="Cheng J.-F."/>
            <person name="Hugenholtz P."/>
            <person name="Woyke T."/>
            <person name="Wu D."/>
            <person name="Gronow S."/>
            <person name="Wellnitz S."/>
            <person name="Brambilla E."/>
            <person name="Klenk H.-P."/>
            <person name="Eisen J.A."/>
        </authorList>
    </citation>
    <scope>NUCLEOTIDE SEQUENCE [LARGE SCALE GENOMIC DNA]</scope>
    <source>
        <strain evidence="3">DSM 12168 / CIP 105900 / DD5/3</strain>
    </source>
</reference>
<dbReference type="CDD" id="cd04301">
    <property type="entry name" value="NAT_SF"/>
    <property type="match status" value="1"/>
</dbReference>
<dbReference type="STRING" id="906968.Trebr_0493"/>
<evidence type="ECO:0000313" key="2">
    <source>
        <dbReference type="EMBL" id="AEE15936.1"/>
    </source>
</evidence>
<evidence type="ECO:0000259" key="1">
    <source>
        <dbReference type="PROSITE" id="PS51186"/>
    </source>
</evidence>
<dbReference type="Pfam" id="PF00583">
    <property type="entry name" value="Acetyltransf_1"/>
    <property type="match status" value="1"/>
</dbReference>
<dbReference type="OrthoDB" id="4016818at2"/>
<dbReference type="Gene3D" id="3.40.630.30">
    <property type="match status" value="1"/>
</dbReference>
<evidence type="ECO:0000313" key="3">
    <source>
        <dbReference type="Proteomes" id="UP000006546"/>
    </source>
</evidence>
<organism evidence="2 3">
    <name type="scientific">Treponema brennaborense (strain DSM 12168 / CIP 105900 / DD5/3)</name>
    <dbReference type="NCBI Taxonomy" id="906968"/>
    <lineage>
        <taxon>Bacteria</taxon>
        <taxon>Pseudomonadati</taxon>
        <taxon>Spirochaetota</taxon>
        <taxon>Spirochaetia</taxon>
        <taxon>Spirochaetales</taxon>
        <taxon>Treponemataceae</taxon>
        <taxon>Treponema</taxon>
    </lineage>
</organism>
<dbReference type="PROSITE" id="PS51186">
    <property type="entry name" value="GNAT"/>
    <property type="match status" value="1"/>
</dbReference>
<dbReference type="InterPro" id="IPR000182">
    <property type="entry name" value="GNAT_dom"/>
</dbReference>
<dbReference type="KEGG" id="tbe:Trebr_0493"/>
<protein>
    <recommendedName>
        <fullName evidence="1">N-acetyltransferase domain-containing protein</fullName>
    </recommendedName>
</protein>
<accession>F4LP60</accession>
<dbReference type="GO" id="GO:0016747">
    <property type="term" value="F:acyltransferase activity, transferring groups other than amino-acyl groups"/>
    <property type="evidence" value="ECO:0007669"/>
    <property type="project" value="InterPro"/>
</dbReference>
<proteinExistence type="predicted"/>
<dbReference type="Proteomes" id="UP000006546">
    <property type="component" value="Chromosome"/>
</dbReference>
<dbReference type="HOGENOM" id="CLU_118578_0_0_12"/>
<feature type="domain" description="N-acetyltransferase" evidence="1">
    <location>
        <begin position="25"/>
        <end position="157"/>
    </location>
</feature>
<keyword evidence="3" id="KW-1185">Reference proteome</keyword>